<keyword evidence="2" id="KW-1185">Reference proteome</keyword>
<name>A0ABT4U789_9ACTN</name>
<proteinExistence type="predicted"/>
<evidence type="ECO:0008006" key="3">
    <source>
        <dbReference type="Google" id="ProtNLM"/>
    </source>
</evidence>
<evidence type="ECO:0000313" key="1">
    <source>
        <dbReference type="EMBL" id="MDA2812329.1"/>
    </source>
</evidence>
<comment type="caution">
    <text evidence="1">The sequence shown here is derived from an EMBL/GenBank/DDBJ whole genome shotgun (WGS) entry which is preliminary data.</text>
</comment>
<gene>
    <name evidence="1" type="ORF">O4J56_16935</name>
</gene>
<protein>
    <recommendedName>
        <fullName evidence="3">DUF2398 family protein</fullName>
    </recommendedName>
</protein>
<reference evidence="1 2" key="1">
    <citation type="submission" date="2023-01" db="EMBL/GenBank/DDBJ databases">
        <title>Draft genome sequence of Nocardiopsis sp. RSe5-2 isolated from halophytes.</title>
        <authorList>
            <person name="Duangmal K."/>
            <person name="Chantavorakit T."/>
        </authorList>
    </citation>
    <scope>NUCLEOTIDE SEQUENCE [LARGE SCALE GENOMIC DNA]</scope>
    <source>
        <strain evidence="1 2">RSe5-2</strain>
    </source>
</reference>
<dbReference type="RefSeq" id="WP_270686863.1">
    <property type="nucleotide sequence ID" value="NZ_JAQFWQ010000047.1"/>
</dbReference>
<accession>A0ABT4U789</accession>
<organism evidence="1 2">
    <name type="scientific">Nocardiopsis endophytica</name>
    <dbReference type="NCBI Taxonomy" id="3018445"/>
    <lineage>
        <taxon>Bacteria</taxon>
        <taxon>Bacillati</taxon>
        <taxon>Actinomycetota</taxon>
        <taxon>Actinomycetes</taxon>
        <taxon>Streptosporangiales</taxon>
        <taxon>Nocardiopsidaceae</taxon>
        <taxon>Nocardiopsis</taxon>
    </lineage>
</organism>
<sequence length="251" mass="27266">MSDRDDARDAGMLLRFALDHSLVPARHDTYGRLLDRYHTDPELRTAFDQVITGLGLRVAAVDRSTGIVLLAEAGSPLAVADTKRWLPIDSAADRMVYGLALAGAAAWCYPNAKAVREPGTRRVTAVDVDRLIRDHAAAVENGGEPSSDGFGEAWNAYRFTYKQVDETPTGRLKRRTTVRMCEDALAMLHEFGLLLVDRTTPPPRPDLRAWRSTDRFRACVAVGGGPLVWQTLAGVHAEEPVGASGTGGEDG</sequence>
<dbReference type="Proteomes" id="UP001527866">
    <property type="component" value="Unassembled WGS sequence"/>
</dbReference>
<dbReference type="EMBL" id="JAQFWQ010000047">
    <property type="protein sequence ID" value="MDA2812329.1"/>
    <property type="molecule type" value="Genomic_DNA"/>
</dbReference>
<evidence type="ECO:0000313" key="2">
    <source>
        <dbReference type="Proteomes" id="UP001527866"/>
    </source>
</evidence>